<proteinExistence type="predicted"/>
<accession>A0ABV7SX67</accession>
<dbReference type="EMBL" id="JBHRXP010000007">
    <property type="protein sequence ID" value="MFC3581113.1"/>
    <property type="molecule type" value="Genomic_DNA"/>
</dbReference>
<organism evidence="2 3">
    <name type="scientific">Sphingomonas hylomeconis</name>
    <dbReference type="NCBI Taxonomy" id="1395958"/>
    <lineage>
        <taxon>Bacteria</taxon>
        <taxon>Pseudomonadati</taxon>
        <taxon>Pseudomonadota</taxon>
        <taxon>Alphaproteobacteria</taxon>
        <taxon>Sphingomonadales</taxon>
        <taxon>Sphingomonadaceae</taxon>
        <taxon>Sphingomonas</taxon>
    </lineage>
</organism>
<sequence>MTRASSIHAMRCPCAACRPCLPTPRSLLAWPLAIAVAAGGAAGILLDLSGCTPAIGAALGVL</sequence>
<evidence type="ECO:0000313" key="2">
    <source>
        <dbReference type="EMBL" id="MFC3581113.1"/>
    </source>
</evidence>
<dbReference type="RefSeq" id="WP_261293018.1">
    <property type="nucleotide sequence ID" value="NZ_JANQBK010000001.1"/>
</dbReference>
<dbReference type="Proteomes" id="UP001595713">
    <property type="component" value="Unassembled WGS sequence"/>
</dbReference>
<comment type="caution">
    <text evidence="2">The sequence shown here is derived from an EMBL/GenBank/DDBJ whole genome shotgun (WGS) entry which is preliminary data.</text>
</comment>
<keyword evidence="1" id="KW-0472">Membrane</keyword>
<gene>
    <name evidence="2" type="ORF">ACFONA_13155</name>
</gene>
<feature type="transmembrane region" description="Helical" evidence="1">
    <location>
        <begin position="28"/>
        <end position="46"/>
    </location>
</feature>
<reference evidence="3" key="1">
    <citation type="journal article" date="2019" name="Int. J. Syst. Evol. Microbiol.">
        <title>The Global Catalogue of Microorganisms (GCM) 10K type strain sequencing project: providing services to taxonomists for standard genome sequencing and annotation.</title>
        <authorList>
            <consortium name="The Broad Institute Genomics Platform"/>
            <consortium name="The Broad Institute Genome Sequencing Center for Infectious Disease"/>
            <person name="Wu L."/>
            <person name="Ma J."/>
        </authorList>
    </citation>
    <scope>NUCLEOTIDE SEQUENCE [LARGE SCALE GENOMIC DNA]</scope>
    <source>
        <strain evidence="3">KCTC 42739</strain>
    </source>
</reference>
<name>A0ABV7SX67_9SPHN</name>
<evidence type="ECO:0000313" key="3">
    <source>
        <dbReference type="Proteomes" id="UP001595713"/>
    </source>
</evidence>
<keyword evidence="1" id="KW-1133">Transmembrane helix</keyword>
<keyword evidence="1" id="KW-0812">Transmembrane</keyword>
<protein>
    <submittedName>
        <fullName evidence="2">Uncharacterized protein</fullName>
    </submittedName>
</protein>
<keyword evidence="3" id="KW-1185">Reference proteome</keyword>
<evidence type="ECO:0000256" key="1">
    <source>
        <dbReference type="SAM" id="Phobius"/>
    </source>
</evidence>